<dbReference type="PANTHER" id="PTHR15341:SF3">
    <property type="entry name" value="NUCLEAR NUCLEIC ACID-BINDING PROTEIN C1D"/>
    <property type="match status" value="1"/>
</dbReference>
<evidence type="ECO:0000256" key="1">
    <source>
        <dbReference type="ARBA" id="ARBA00004123"/>
    </source>
</evidence>
<evidence type="ECO:0000313" key="8">
    <source>
        <dbReference type="Proteomes" id="UP000481861"/>
    </source>
</evidence>
<dbReference type="OrthoDB" id="1421013at2759"/>
<dbReference type="GO" id="GO:0005730">
    <property type="term" value="C:nucleolus"/>
    <property type="evidence" value="ECO:0007669"/>
    <property type="project" value="TreeGrafter"/>
</dbReference>
<protein>
    <recommendedName>
        <fullName evidence="6">Exosome complex protein</fullName>
    </recommendedName>
</protein>
<accession>A0A7C8IE49</accession>
<dbReference type="GO" id="GO:0010468">
    <property type="term" value="P:regulation of gene expression"/>
    <property type="evidence" value="ECO:0007669"/>
    <property type="project" value="TreeGrafter"/>
</dbReference>
<dbReference type="Proteomes" id="UP000481861">
    <property type="component" value="Unassembled WGS sequence"/>
</dbReference>
<sequence>MAEPAIDLPPLIEDLEAEIDDLETTLSPLLSTPLTTTLSTLPLLDKAKLHILVAYAIESLLYAALQASGANAKEHAIFAEIARLRTYFGKVKNAESADDRPDRPKTRVDKDAAARFIRHGLAGNDRFDLERKERLAKEK</sequence>
<comment type="function">
    <text evidence="6">Required for exosome-dependent processing of pre-rRNA and small nucleolar RNA (snRNA) precursors. Involved in processing of 35S pre-rRNA at the A0, A1 and A2 sites.</text>
</comment>
<feature type="non-terminal residue" evidence="7">
    <location>
        <position position="139"/>
    </location>
</feature>
<dbReference type="Pfam" id="PF04000">
    <property type="entry name" value="Sas10_Utp3"/>
    <property type="match status" value="1"/>
</dbReference>
<dbReference type="GO" id="GO:0003677">
    <property type="term" value="F:DNA binding"/>
    <property type="evidence" value="ECO:0007669"/>
    <property type="project" value="TreeGrafter"/>
</dbReference>
<comment type="similarity">
    <text evidence="2 6">Belongs to the C1D family.</text>
</comment>
<dbReference type="AlphaFoldDB" id="A0A7C8IE49"/>
<keyword evidence="3 6" id="KW-0698">rRNA processing</keyword>
<organism evidence="7 8">
    <name type="scientific">Massariosphaeria phaeospora</name>
    <dbReference type="NCBI Taxonomy" id="100035"/>
    <lineage>
        <taxon>Eukaryota</taxon>
        <taxon>Fungi</taxon>
        <taxon>Dikarya</taxon>
        <taxon>Ascomycota</taxon>
        <taxon>Pezizomycotina</taxon>
        <taxon>Dothideomycetes</taxon>
        <taxon>Pleosporomycetidae</taxon>
        <taxon>Pleosporales</taxon>
        <taxon>Pleosporales incertae sedis</taxon>
        <taxon>Massariosphaeria</taxon>
    </lineage>
</organism>
<name>A0A7C8IE49_9PLEO</name>
<comment type="caution">
    <text evidence="7">The sequence shown here is derived from an EMBL/GenBank/DDBJ whole genome shotgun (WGS) entry which is preliminary data.</text>
</comment>
<dbReference type="InterPro" id="IPR011082">
    <property type="entry name" value="Exosome-assoc_fac/DNA_repair"/>
</dbReference>
<evidence type="ECO:0000256" key="4">
    <source>
        <dbReference type="ARBA" id="ARBA00022884"/>
    </source>
</evidence>
<reference evidence="7 8" key="1">
    <citation type="submission" date="2020-01" db="EMBL/GenBank/DDBJ databases">
        <authorList>
            <consortium name="DOE Joint Genome Institute"/>
            <person name="Haridas S."/>
            <person name="Albert R."/>
            <person name="Binder M."/>
            <person name="Bloem J."/>
            <person name="Labutti K."/>
            <person name="Salamov A."/>
            <person name="Andreopoulos B."/>
            <person name="Baker S.E."/>
            <person name="Barry K."/>
            <person name="Bills G."/>
            <person name="Bluhm B.H."/>
            <person name="Cannon C."/>
            <person name="Castanera R."/>
            <person name="Culley D.E."/>
            <person name="Daum C."/>
            <person name="Ezra D."/>
            <person name="Gonzalez J.B."/>
            <person name="Henrissat B."/>
            <person name="Kuo A."/>
            <person name="Liang C."/>
            <person name="Lipzen A."/>
            <person name="Lutzoni F."/>
            <person name="Magnuson J."/>
            <person name="Mondo S."/>
            <person name="Nolan M."/>
            <person name="Ohm R."/>
            <person name="Pangilinan J."/>
            <person name="Park H.-J.H."/>
            <person name="Ramirez L."/>
            <person name="Alfaro M."/>
            <person name="Sun H."/>
            <person name="Tritt A."/>
            <person name="Yoshinaga Y."/>
            <person name="Zwiers L.-H.L."/>
            <person name="Turgeon B.G."/>
            <person name="Goodwin S.B."/>
            <person name="Spatafora J.W."/>
            <person name="Crous P.W."/>
            <person name="Grigoriev I.V."/>
        </authorList>
    </citation>
    <scope>NUCLEOTIDE SEQUENCE [LARGE SCALE GENOMIC DNA]</scope>
    <source>
        <strain evidence="7 8">CBS 611.86</strain>
    </source>
</reference>
<comment type="subcellular location">
    <subcellularLocation>
        <location evidence="1 6">Nucleus</location>
    </subcellularLocation>
</comment>
<keyword evidence="5 6" id="KW-0539">Nucleus</keyword>
<gene>
    <name evidence="7" type="ORF">BDV95DRAFT_481974</name>
</gene>
<dbReference type="GO" id="GO:0000460">
    <property type="term" value="P:maturation of 5.8S rRNA"/>
    <property type="evidence" value="ECO:0007669"/>
    <property type="project" value="TreeGrafter"/>
</dbReference>
<evidence type="ECO:0000256" key="2">
    <source>
        <dbReference type="ARBA" id="ARBA00009154"/>
    </source>
</evidence>
<dbReference type="InterPro" id="IPR007146">
    <property type="entry name" value="Sas10/Utp3/C1D"/>
</dbReference>
<keyword evidence="8" id="KW-1185">Reference proteome</keyword>
<dbReference type="GO" id="GO:0000178">
    <property type="term" value="C:exosome (RNase complex)"/>
    <property type="evidence" value="ECO:0007669"/>
    <property type="project" value="TreeGrafter"/>
</dbReference>
<evidence type="ECO:0000256" key="5">
    <source>
        <dbReference type="ARBA" id="ARBA00023242"/>
    </source>
</evidence>
<dbReference type="PANTHER" id="PTHR15341">
    <property type="entry name" value="SUN-COR STEROID HORMONE RECEPTOR CO-REPRESSOR"/>
    <property type="match status" value="1"/>
</dbReference>
<evidence type="ECO:0000256" key="6">
    <source>
        <dbReference type="RuleBase" id="RU368003"/>
    </source>
</evidence>
<evidence type="ECO:0000256" key="3">
    <source>
        <dbReference type="ARBA" id="ARBA00022552"/>
    </source>
</evidence>
<proteinExistence type="inferred from homology"/>
<evidence type="ECO:0000313" key="7">
    <source>
        <dbReference type="EMBL" id="KAF2877088.1"/>
    </source>
</evidence>
<dbReference type="GO" id="GO:0003723">
    <property type="term" value="F:RNA binding"/>
    <property type="evidence" value="ECO:0007669"/>
    <property type="project" value="UniProtKB-UniRule"/>
</dbReference>
<keyword evidence="4 6" id="KW-0694">RNA-binding</keyword>
<dbReference type="EMBL" id="JAADJZ010000002">
    <property type="protein sequence ID" value="KAF2877088.1"/>
    <property type="molecule type" value="Genomic_DNA"/>
</dbReference>